<dbReference type="Gene3D" id="3.30.1330.80">
    <property type="entry name" value="Hypothetical protein, similar to alpha- acetolactate decarboxylase, domain 2"/>
    <property type="match status" value="1"/>
</dbReference>
<dbReference type="AlphaFoldDB" id="A0A1M4SK68"/>
<dbReference type="RefSeq" id="WP_072966627.1">
    <property type="nucleotide sequence ID" value="NZ_FQUR01000006.1"/>
</dbReference>
<dbReference type="EMBL" id="FQUR01000006">
    <property type="protein sequence ID" value="SHE32600.1"/>
    <property type="molecule type" value="Genomic_DNA"/>
</dbReference>
<keyword evidence="3" id="KW-1185">Reference proteome</keyword>
<evidence type="ECO:0000313" key="3">
    <source>
        <dbReference type="Proteomes" id="UP000184127"/>
    </source>
</evidence>
<gene>
    <name evidence="2" type="ORF">SAMN02745195_00177</name>
</gene>
<feature type="domain" description="PPC" evidence="1">
    <location>
        <begin position="4"/>
        <end position="142"/>
    </location>
</feature>
<sequence>MGYKSVLIERRFMGRFPYGKDLLEEINKVIASENIRSGEIRIIGAVSKAVFGYYDAQSKNYIYISKDEHMEILNATGNISVKDGKPFAHVHITLADKNGNAFGGHLMEGTIIFAAEFVITDYGDNNLERVYDETTGLQLWNI</sequence>
<protein>
    <recommendedName>
        <fullName evidence="1">PPC domain-containing protein</fullName>
    </recommendedName>
</protein>
<dbReference type="Proteomes" id="UP000184127">
    <property type="component" value="Unassembled WGS sequence"/>
</dbReference>
<dbReference type="CDD" id="cd11378">
    <property type="entry name" value="DUF296"/>
    <property type="match status" value="1"/>
</dbReference>
<dbReference type="PANTHER" id="PTHR34988:SF1">
    <property type="entry name" value="DNA-BINDING PROTEIN"/>
    <property type="match status" value="1"/>
</dbReference>
<accession>A0A1M4SK68</accession>
<dbReference type="PROSITE" id="PS51742">
    <property type="entry name" value="PPC"/>
    <property type="match status" value="1"/>
</dbReference>
<reference evidence="3" key="1">
    <citation type="submission" date="2016-11" db="EMBL/GenBank/DDBJ databases">
        <authorList>
            <person name="Varghese N."/>
            <person name="Submissions S."/>
        </authorList>
    </citation>
    <scope>NUCLEOTIDE SEQUENCE [LARGE SCALE GENOMIC DNA]</scope>
    <source>
        <strain evidence="3">DSM 18761</strain>
    </source>
</reference>
<dbReference type="PIRSF" id="PIRSF016702">
    <property type="entry name" value="DNA_bp_PD1"/>
    <property type="match status" value="1"/>
</dbReference>
<dbReference type="InterPro" id="IPR005175">
    <property type="entry name" value="PPC_dom"/>
</dbReference>
<evidence type="ECO:0000259" key="1">
    <source>
        <dbReference type="PROSITE" id="PS51742"/>
    </source>
</evidence>
<proteinExistence type="predicted"/>
<dbReference type="Pfam" id="PF03479">
    <property type="entry name" value="PCC"/>
    <property type="match status" value="1"/>
</dbReference>
<dbReference type="InterPro" id="IPR025707">
    <property type="entry name" value="DNA_bp_PD1"/>
</dbReference>
<name>A0A1M4SK68_9THEO</name>
<dbReference type="SUPFAM" id="SSF117856">
    <property type="entry name" value="AF0104/ALDC/Ptd012-like"/>
    <property type="match status" value="1"/>
</dbReference>
<organism evidence="2 3">
    <name type="scientific">Thermoanaerobacter uzonensis DSM 18761</name>
    <dbReference type="NCBI Taxonomy" id="1123369"/>
    <lineage>
        <taxon>Bacteria</taxon>
        <taxon>Bacillati</taxon>
        <taxon>Bacillota</taxon>
        <taxon>Clostridia</taxon>
        <taxon>Thermoanaerobacterales</taxon>
        <taxon>Thermoanaerobacteraceae</taxon>
        <taxon>Thermoanaerobacter</taxon>
    </lineage>
</organism>
<dbReference type="PANTHER" id="PTHR34988">
    <property type="entry name" value="PROTEIN, PUTATIVE-RELATED"/>
    <property type="match status" value="1"/>
</dbReference>
<evidence type="ECO:0000313" key="2">
    <source>
        <dbReference type="EMBL" id="SHE32600.1"/>
    </source>
</evidence>